<dbReference type="EMBL" id="JAMTCJ010000003">
    <property type="protein sequence ID" value="MCP2177735.1"/>
    <property type="molecule type" value="Genomic_DNA"/>
</dbReference>
<comment type="caution">
    <text evidence="1">The sequence shown here is derived from an EMBL/GenBank/DDBJ whole genome shotgun (WGS) entry which is preliminary data.</text>
</comment>
<dbReference type="Proteomes" id="UP001206895">
    <property type="component" value="Unassembled WGS sequence"/>
</dbReference>
<dbReference type="InterPro" id="IPR024520">
    <property type="entry name" value="DUF3558"/>
</dbReference>
<protein>
    <recommendedName>
        <fullName evidence="3">DUF3558 domain-containing protein</fullName>
    </recommendedName>
</protein>
<evidence type="ECO:0000313" key="2">
    <source>
        <dbReference type="Proteomes" id="UP001206895"/>
    </source>
</evidence>
<dbReference type="Pfam" id="PF12079">
    <property type="entry name" value="DUF3558"/>
    <property type="match status" value="1"/>
</dbReference>
<name>A0ABT1HIH6_9NOCA</name>
<reference evidence="1 2" key="1">
    <citation type="submission" date="2022-06" db="EMBL/GenBank/DDBJ databases">
        <title>Genomic Encyclopedia of Archaeal and Bacterial Type Strains, Phase II (KMG-II): from individual species to whole genera.</title>
        <authorList>
            <person name="Goeker M."/>
        </authorList>
    </citation>
    <scope>NUCLEOTIDE SEQUENCE [LARGE SCALE GENOMIC DNA]</scope>
    <source>
        <strain evidence="1 2">DSM 44693</strain>
    </source>
</reference>
<sequence>MDGLAPGRHAPTPTPRAAAGVIALLAVLALLLAGCSDSGDDDSGSGTPTTGAAAGSGPFFGECGGVSTAEVSQIVDTQGLTNVTNNSSGCEWVTSADQLGPQFSFNWYRGSPIGRERATEQLSRESTTDLTIDGHTGFIASSPGICEIGIAFGADFFEWSVSYGVTASGEADRSTEQVCDAAKKLSTTTVERAK</sequence>
<evidence type="ECO:0000313" key="1">
    <source>
        <dbReference type="EMBL" id="MCP2177735.1"/>
    </source>
</evidence>
<proteinExistence type="predicted"/>
<evidence type="ECO:0008006" key="3">
    <source>
        <dbReference type="Google" id="ProtNLM"/>
    </source>
</evidence>
<organism evidence="1 2">
    <name type="scientific">Williamsia maris</name>
    <dbReference type="NCBI Taxonomy" id="72806"/>
    <lineage>
        <taxon>Bacteria</taxon>
        <taxon>Bacillati</taxon>
        <taxon>Actinomycetota</taxon>
        <taxon>Actinomycetes</taxon>
        <taxon>Mycobacteriales</taxon>
        <taxon>Nocardiaceae</taxon>
        <taxon>Williamsia</taxon>
    </lineage>
</organism>
<gene>
    <name evidence="1" type="ORF">LX13_003563</name>
</gene>
<keyword evidence="2" id="KW-1185">Reference proteome</keyword>
<accession>A0ABT1HIH6</accession>
<dbReference type="RefSeq" id="WP_253662620.1">
    <property type="nucleotide sequence ID" value="NZ_BAAAJQ010000001.1"/>
</dbReference>